<dbReference type="PANTHER" id="PTHR34220:SF7">
    <property type="entry name" value="SENSOR HISTIDINE KINASE YPDA"/>
    <property type="match status" value="1"/>
</dbReference>
<dbReference type="GO" id="GO:0016020">
    <property type="term" value="C:membrane"/>
    <property type="evidence" value="ECO:0007669"/>
    <property type="project" value="InterPro"/>
</dbReference>
<dbReference type="GO" id="GO:0000155">
    <property type="term" value="F:phosphorelay sensor kinase activity"/>
    <property type="evidence" value="ECO:0007669"/>
    <property type="project" value="InterPro"/>
</dbReference>
<dbReference type="Proteomes" id="UP000030185">
    <property type="component" value="Unassembled WGS sequence"/>
</dbReference>
<proteinExistence type="predicted"/>
<feature type="transmembrane region" description="Helical" evidence="2">
    <location>
        <begin position="131"/>
        <end position="148"/>
    </location>
</feature>
<feature type="transmembrane region" description="Helical" evidence="2">
    <location>
        <begin position="38"/>
        <end position="56"/>
    </location>
</feature>
<dbReference type="InterPro" id="IPR010559">
    <property type="entry name" value="Sig_transdc_His_kin_internal"/>
</dbReference>
<evidence type="ECO:0000313" key="4">
    <source>
        <dbReference type="EMBL" id="GAL86734.1"/>
    </source>
</evidence>
<protein>
    <submittedName>
        <fullName evidence="4">Putative regulator of cell autolysis</fullName>
    </submittedName>
</protein>
<keyword evidence="2" id="KW-0472">Membrane</keyword>
<feature type="transmembrane region" description="Helical" evidence="2">
    <location>
        <begin position="68"/>
        <end position="87"/>
    </location>
</feature>
<feature type="transmembrane region" description="Helical" evidence="2">
    <location>
        <begin position="12"/>
        <end position="32"/>
    </location>
</feature>
<dbReference type="EMBL" id="BBLT01000009">
    <property type="protein sequence ID" value="GAL86734.1"/>
    <property type="molecule type" value="Genomic_DNA"/>
</dbReference>
<organism evidence="4 5">
    <name type="scientific">Sporocytophaga myxococcoides</name>
    <dbReference type="NCBI Taxonomy" id="153721"/>
    <lineage>
        <taxon>Bacteria</taxon>
        <taxon>Pseudomonadati</taxon>
        <taxon>Bacteroidota</taxon>
        <taxon>Cytophagia</taxon>
        <taxon>Cytophagales</taxon>
        <taxon>Cytophagaceae</taxon>
        <taxon>Sporocytophaga</taxon>
    </lineage>
</organism>
<dbReference type="eggNOG" id="COG2972">
    <property type="taxonomic scope" value="Bacteria"/>
</dbReference>
<keyword evidence="2" id="KW-1133">Transmembrane helix</keyword>
<gene>
    <name evidence="4" type="ORF">MYP_3964</name>
</gene>
<dbReference type="Pfam" id="PF06580">
    <property type="entry name" value="His_kinase"/>
    <property type="match status" value="1"/>
</dbReference>
<evidence type="ECO:0000256" key="1">
    <source>
        <dbReference type="SAM" id="MobiDB-lite"/>
    </source>
</evidence>
<dbReference type="Gene3D" id="3.30.565.10">
    <property type="entry name" value="Histidine kinase-like ATPase, C-terminal domain"/>
    <property type="match status" value="1"/>
</dbReference>
<accession>A0A098LJX0</accession>
<dbReference type="AlphaFoldDB" id="A0A098LJX0"/>
<dbReference type="PANTHER" id="PTHR34220">
    <property type="entry name" value="SENSOR HISTIDINE KINASE YPDA"/>
    <property type="match status" value="1"/>
</dbReference>
<dbReference type="InterPro" id="IPR050640">
    <property type="entry name" value="Bact_2-comp_sensor_kinase"/>
</dbReference>
<keyword evidence="2" id="KW-0812">Transmembrane</keyword>
<dbReference type="SUPFAM" id="SSF55874">
    <property type="entry name" value="ATPase domain of HSP90 chaperone/DNA topoisomerase II/histidine kinase"/>
    <property type="match status" value="1"/>
</dbReference>
<evidence type="ECO:0000256" key="2">
    <source>
        <dbReference type="SAM" id="Phobius"/>
    </source>
</evidence>
<comment type="caution">
    <text evidence="4">The sequence shown here is derived from an EMBL/GenBank/DDBJ whole genome shotgun (WGS) entry which is preliminary data.</text>
</comment>
<sequence>MKEVLFKRNYFKIFLHIIWWTIFILYPFFLGIPVQENILLKILFNTSLLILFFYLNSDFLIPKILTKGRIVLYLSSVFFIISIIVSADVFSSRYLNVHEVTKIKSTRPDKTSRKQYPRPQDNPIRKSTRPFFSAIFILALSTSYRLLYDYFTSERKRNELENQTLVSELSFLKSQVSPHFLFNTLNNIYSLSLSNTPKASEAILKLSHLLRYMLYETNETSVNLDKEIDYINDYIELQKMRFSNEVTIEYNTNGNFQTKEIAPMLLIPFIENAFKHGISYSKKSVIKILIELKDQELSLKVENSFDKNKEKDSSSGIGLVNIQRRLDLLYPLRYNLKLNDQNELFIVDLKINLRS</sequence>
<reference evidence="4 5" key="1">
    <citation type="submission" date="2014-09" db="EMBL/GenBank/DDBJ databases">
        <title>Sporocytophaga myxococcoides PG-01 genome sequencing.</title>
        <authorList>
            <person name="Liu L."/>
            <person name="Gao P.J."/>
            <person name="Chen G.J."/>
            <person name="Wang L.S."/>
        </authorList>
    </citation>
    <scope>NUCLEOTIDE SEQUENCE [LARGE SCALE GENOMIC DNA]</scope>
    <source>
        <strain evidence="4 5">PG-01</strain>
    </source>
</reference>
<dbReference type="STRING" id="153721.MYP_3964"/>
<evidence type="ECO:0000313" key="5">
    <source>
        <dbReference type="Proteomes" id="UP000030185"/>
    </source>
</evidence>
<keyword evidence="5" id="KW-1185">Reference proteome</keyword>
<name>A0A098LJX0_9BACT</name>
<evidence type="ECO:0000259" key="3">
    <source>
        <dbReference type="Pfam" id="PF06580"/>
    </source>
</evidence>
<feature type="region of interest" description="Disordered" evidence="1">
    <location>
        <begin position="106"/>
        <end position="125"/>
    </location>
</feature>
<feature type="domain" description="Signal transduction histidine kinase internal region" evidence="3">
    <location>
        <begin position="168"/>
        <end position="245"/>
    </location>
</feature>
<dbReference type="InterPro" id="IPR036890">
    <property type="entry name" value="HATPase_C_sf"/>
</dbReference>